<protein>
    <submittedName>
        <fullName evidence="2">Uncharacterized protein</fullName>
    </submittedName>
</protein>
<dbReference type="EMBL" id="KZ308197">
    <property type="protein sequence ID" value="KAG8224472.1"/>
    <property type="molecule type" value="Genomic_DNA"/>
</dbReference>
<keyword evidence="1" id="KW-0812">Transmembrane</keyword>
<evidence type="ECO:0000313" key="2">
    <source>
        <dbReference type="EMBL" id="KAG8224472.1"/>
    </source>
</evidence>
<sequence>MCLMITYLYYFLSEKLQLSELEWSRLRIVQDIDKTKVSWYLGYVANITNSLPTSTAFYGEISIEDLLTEGLIFTSILTISSVTVAFALRNSNVLVLRPLQLPQ</sequence>
<reference evidence="2" key="2">
    <citation type="submission" date="2017-10" db="EMBL/GenBank/DDBJ databases">
        <title>Ladona fulva Genome sequencing and assembly.</title>
        <authorList>
            <person name="Murali S."/>
            <person name="Richards S."/>
            <person name="Bandaranaike D."/>
            <person name="Bellair M."/>
            <person name="Blankenburg K."/>
            <person name="Chao H."/>
            <person name="Dinh H."/>
            <person name="Doddapaneni H."/>
            <person name="Dugan-Rocha S."/>
            <person name="Elkadiri S."/>
            <person name="Gnanaolivu R."/>
            <person name="Hernandez B."/>
            <person name="Skinner E."/>
            <person name="Javaid M."/>
            <person name="Lee S."/>
            <person name="Li M."/>
            <person name="Ming W."/>
            <person name="Munidasa M."/>
            <person name="Muniz J."/>
            <person name="Nguyen L."/>
            <person name="Hughes D."/>
            <person name="Osuji N."/>
            <person name="Pu L.-L."/>
            <person name="Puazo M."/>
            <person name="Qu C."/>
            <person name="Quiroz J."/>
            <person name="Raj R."/>
            <person name="Weissenberger G."/>
            <person name="Xin Y."/>
            <person name="Zou X."/>
            <person name="Han Y."/>
            <person name="Worley K."/>
            <person name="Muzny D."/>
            <person name="Gibbs R."/>
        </authorList>
    </citation>
    <scope>NUCLEOTIDE SEQUENCE</scope>
    <source>
        <strain evidence="2">Sampled in the wild</strain>
    </source>
</reference>
<gene>
    <name evidence="2" type="ORF">J437_LFUL003195</name>
</gene>
<feature type="transmembrane region" description="Helical" evidence="1">
    <location>
        <begin position="70"/>
        <end position="88"/>
    </location>
</feature>
<reference evidence="2" key="1">
    <citation type="submission" date="2013-04" db="EMBL/GenBank/DDBJ databases">
        <authorList>
            <person name="Qu J."/>
            <person name="Murali S.C."/>
            <person name="Bandaranaike D."/>
            <person name="Bellair M."/>
            <person name="Blankenburg K."/>
            <person name="Chao H."/>
            <person name="Dinh H."/>
            <person name="Doddapaneni H."/>
            <person name="Downs B."/>
            <person name="Dugan-Rocha S."/>
            <person name="Elkadiri S."/>
            <person name="Gnanaolivu R.D."/>
            <person name="Hernandez B."/>
            <person name="Javaid M."/>
            <person name="Jayaseelan J.C."/>
            <person name="Lee S."/>
            <person name="Li M."/>
            <person name="Ming W."/>
            <person name="Munidasa M."/>
            <person name="Muniz J."/>
            <person name="Nguyen L."/>
            <person name="Ongeri F."/>
            <person name="Osuji N."/>
            <person name="Pu L.-L."/>
            <person name="Puazo M."/>
            <person name="Qu C."/>
            <person name="Quiroz J."/>
            <person name="Raj R."/>
            <person name="Weissenberger G."/>
            <person name="Xin Y."/>
            <person name="Zou X."/>
            <person name="Han Y."/>
            <person name="Richards S."/>
            <person name="Worley K."/>
            <person name="Muzny D."/>
            <person name="Gibbs R."/>
        </authorList>
    </citation>
    <scope>NUCLEOTIDE SEQUENCE</scope>
    <source>
        <strain evidence="2">Sampled in the wild</strain>
    </source>
</reference>
<organism evidence="2 3">
    <name type="scientific">Ladona fulva</name>
    <name type="common">Scarce chaser dragonfly</name>
    <name type="synonym">Libellula fulva</name>
    <dbReference type="NCBI Taxonomy" id="123851"/>
    <lineage>
        <taxon>Eukaryota</taxon>
        <taxon>Metazoa</taxon>
        <taxon>Ecdysozoa</taxon>
        <taxon>Arthropoda</taxon>
        <taxon>Hexapoda</taxon>
        <taxon>Insecta</taxon>
        <taxon>Pterygota</taxon>
        <taxon>Palaeoptera</taxon>
        <taxon>Odonata</taxon>
        <taxon>Epiprocta</taxon>
        <taxon>Anisoptera</taxon>
        <taxon>Libelluloidea</taxon>
        <taxon>Libellulidae</taxon>
        <taxon>Ladona</taxon>
    </lineage>
</organism>
<comment type="caution">
    <text evidence="2">The sequence shown here is derived from an EMBL/GenBank/DDBJ whole genome shotgun (WGS) entry which is preliminary data.</text>
</comment>
<dbReference type="AlphaFoldDB" id="A0A8K0JYU7"/>
<evidence type="ECO:0000313" key="3">
    <source>
        <dbReference type="Proteomes" id="UP000792457"/>
    </source>
</evidence>
<keyword evidence="3" id="KW-1185">Reference proteome</keyword>
<evidence type="ECO:0000256" key="1">
    <source>
        <dbReference type="SAM" id="Phobius"/>
    </source>
</evidence>
<keyword evidence="1" id="KW-0472">Membrane</keyword>
<accession>A0A8K0JYU7</accession>
<dbReference type="Proteomes" id="UP000792457">
    <property type="component" value="Unassembled WGS sequence"/>
</dbReference>
<name>A0A8K0JYU7_LADFU</name>
<keyword evidence="1" id="KW-1133">Transmembrane helix</keyword>
<proteinExistence type="predicted"/>